<dbReference type="AlphaFoldDB" id="A0A133V8V0"/>
<sequence>MTSSYKNSKSSFPHSLINDGPASKRFFPRHRVPAEMKARTSHLYAQRLSLRKLRDFLNDSGVRVSHVVIWKWIQRVGKRIRDKIVCKRKRRALVVG</sequence>
<keyword evidence="3" id="KW-1185">Reference proteome</keyword>
<evidence type="ECO:0008006" key="4">
    <source>
        <dbReference type="Google" id="ProtNLM"/>
    </source>
</evidence>
<comment type="caution">
    <text evidence="2">The sequence shown here is derived from an EMBL/GenBank/DDBJ whole genome shotgun (WGS) entry which is preliminary data.</text>
</comment>
<name>A0A133V8V0_9EURY</name>
<evidence type="ECO:0000313" key="3">
    <source>
        <dbReference type="Proteomes" id="UP000070565"/>
    </source>
</evidence>
<proteinExistence type="predicted"/>
<gene>
    <name evidence="2" type="ORF">AKJ45_03185</name>
</gene>
<feature type="compositionally biased region" description="Polar residues" evidence="1">
    <location>
        <begin position="1"/>
        <end position="13"/>
    </location>
</feature>
<dbReference type="EMBL" id="LHXZ01000048">
    <property type="protein sequence ID" value="KXB02864.1"/>
    <property type="molecule type" value="Genomic_DNA"/>
</dbReference>
<dbReference type="Proteomes" id="UP000070565">
    <property type="component" value="Unassembled WGS sequence"/>
</dbReference>
<evidence type="ECO:0000313" key="2">
    <source>
        <dbReference type="EMBL" id="KXB02864.1"/>
    </source>
</evidence>
<protein>
    <recommendedName>
        <fullName evidence="4">Transposase</fullName>
    </recommendedName>
</protein>
<reference evidence="2 3" key="1">
    <citation type="journal article" date="2016" name="Sci. Rep.">
        <title>Metabolic traits of an uncultured archaeal lineage -MSBL1- from brine pools of the Red Sea.</title>
        <authorList>
            <person name="Mwirichia R."/>
            <person name="Alam I."/>
            <person name="Rashid M."/>
            <person name="Vinu M."/>
            <person name="Ba-Alawi W."/>
            <person name="Anthony Kamau A."/>
            <person name="Kamanda Ngugi D."/>
            <person name="Goker M."/>
            <person name="Klenk H.P."/>
            <person name="Bajic V."/>
            <person name="Stingl U."/>
        </authorList>
    </citation>
    <scope>NUCLEOTIDE SEQUENCE [LARGE SCALE GENOMIC DNA]</scope>
    <source>
        <strain evidence="2">SCGC-AAA261F19</strain>
    </source>
</reference>
<organism evidence="2 3">
    <name type="scientific">candidate division MSBL1 archaeon SCGC-AAA261F19</name>
    <dbReference type="NCBI Taxonomy" id="1698275"/>
    <lineage>
        <taxon>Archaea</taxon>
        <taxon>Methanobacteriati</taxon>
        <taxon>Methanobacteriota</taxon>
        <taxon>candidate division MSBL1</taxon>
    </lineage>
</organism>
<evidence type="ECO:0000256" key="1">
    <source>
        <dbReference type="SAM" id="MobiDB-lite"/>
    </source>
</evidence>
<accession>A0A133V8V0</accession>
<feature type="region of interest" description="Disordered" evidence="1">
    <location>
        <begin position="1"/>
        <end position="24"/>
    </location>
</feature>